<dbReference type="AlphaFoldDB" id="A0A6J3LUM1"/>
<name>A0A6J3LUM1_9PEZI</name>
<proteinExistence type="predicted"/>
<keyword evidence="1" id="KW-1185">Reference proteome</keyword>
<dbReference type="Proteomes" id="UP000504637">
    <property type="component" value="Unplaced"/>
</dbReference>
<gene>
    <name evidence="2" type="ORF">K489DRAFT_383693</name>
</gene>
<accession>A0A6J3LUM1</accession>
<reference evidence="2" key="3">
    <citation type="submission" date="2025-08" db="UniProtKB">
        <authorList>
            <consortium name="RefSeq"/>
        </authorList>
    </citation>
    <scope>IDENTIFICATION</scope>
    <source>
        <strain evidence="2">CBS 342.82</strain>
    </source>
</reference>
<sequence length="221" mass="25257">MPVSAQNRFDVWALDKVDLSTWEPVPPSVPWLLIQWTVMQHMGLTTETVNCDLNQIPKKERALVGMKRTILKLFKFSHTVPQRTRTIFEIMQLELLLAVGKLYTHPGTGLLCLDAYVLPFMWHKERHLVGHEPVGWLPTIMYDHEISEAEAALWRRAMPAFAERTRFNWDHKPDCDYGHNGTFMCPVDGEHQDSCLCECGGGVDIEQLSQVGGHCFASIIE</sequence>
<protein>
    <submittedName>
        <fullName evidence="2">Uncharacterized protein</fullName>
    </submittedName>
</protein>
<dbReference type="GeneID" id="54363475"/>
<evidence type="ECO:0000313" key="1">
    <source>
        <dbReference type="Proteomes" id="UP000504637"/>
    </source>
</evidence>
<dbReference type="OrthoDB" id="432970at2759"/>
<organism evidence="2">
    <name type="scientific">Dissoconium aciculare CBS 342.82</name>
    <dbReference type="NCBI Taxonomy" id="1314786"/>
    <lineage>
        <taxon>Eukaryota</taxon>
        <taxon>Fungi</taxon>
        <taxon>Dikarya</taxon>
        <taxon>Ascomycota</taxon>
        <taxon>Pezizomycotina</taxon>
        <taxon>Dothideomycetes</taxon>
        <taxon>Dothideomycetidae</taxon>
        <taxon>Mycosphaerellales</taxon>
        <taxon>Dissoconiaceae</taxon>
        <taxon>Dissoconium</taxon>
    </lineage>
</organism>
<reference evidence="2" key="1">
    <citation type="submission" date="2020-01" db="EMBL/GenBank/DDBJ databases">
        <authorList>
            <consortium name="DOE Joint Genome Institute"/>
            <person name="Haridas S."/>
            <person name="Albert R."/>
            <person name="Binder M."/>
            <person name="Bloem J."/>
            <person name="Labutti K."/>
            <person name="Salamov A."/>
            <person name="Andreopoulos B."/>
            <person name="Baker S.E."/>
            <person name="Barry K."/>
            <person name="Bills G."/>
            <person name="Bluhm B.H."/>
            <person name="Cannon C."/>
            <person name="Castanera R."/>
            <person name="Culley D.E."/>
            <person name="Daum C."/>
            <person name="Ezra D."/>
            <person name="Gonzalez J.B."/>
            <person name="Henrissat B."/>
            <person name="Kuo A."/>
            <person name="Liang C."/>
            <person name="Lipzen A."/>
            <person name="Lutzoni F."/>
            <person name="Magnuson J."/>
            <person name="Mondo S."/>
            <person name="Nolan M."/>
            <person name="Ohm R."/>
            <person name="Pangilinan J."/>
            <person name="Park H.-J."/>
            <person name="Ramirez L."/>
            <person name="Alfaro M."/>
            <person name="Sun H."/>
            <person name="Tritt A."/>
            <person name="Yoshinaga Y."/>
            <person name="Zwiers L.-H."/>
            <person name="Turgeon B.G."/>
            <person name="Goodwin S.B."/>
            <person name="Spatafora J.W."/>
            <person name="Crous P.W."/>
            <person name="Grigoriev I.V."/>
        </authorList>
    </citation>
    <scope>NUCLEOTIDE SEQUENCE</scope>
    <source>
        <strain evidence="2">CBS 342.82</strain>
    </source>
</reference>
<dbReference type="RefSeq" id="XP_033456511.1">
    <property type="nucleotide sequence ID" value="XM_033605675.1"/>
</dbReference>
<evidence type="ECO:0000313" key="2">
    <source>
        <dbReference type="RefSeq" id="XP_033456511.1"/>
    </source>
</evidence>
<reference evidence="2" key="2">
    <citation type="submission" date="2020-04" db="EMBL/GenBank/DDBJ databases">
        <authorList>
            <consortium name="NCBI Genome Project"/>
        </authorList>
    </citation>
    <scope>NUCLEOTIDE SEQUENCE</scope>
    <source>
        <strain evidence="2">CBS 342.82</strain>
    </source>
</reference>